<proteinExistence type="predicted"/>
<evidence type="ECO:0000313" key="3">
    <source>
        <dbReference type="EMBL" id="QHT80193.1"/>
    </source>
</evidence>
<feature type="domain" description="Peptidase S74" evidence="2">
    <location>
        <begin position="200"/>
        <end position="305"/>
    </location>
</feature>
<evidence type="ECO:0000259" key="2">
    <source>
        <dbReference type="PROSITE" id="PS51688"/>
    </source>
</evidence>
<feature type="coiled-coil region" evidence="1">
    <location>
        <begin position="291"/>
        <end position="325"/>
    </location>
</feature>
<dbReference type="Pfam" id="PF13884">
    <property type="entry name" value="Peptidase_S74"/>
    <property type="match status" value="1"/>
</dbReference>
<accession>A0A6C0HJL1</accession>
<protein>
    <recommendedName>
        <fullName evidence="2">Peptidase S74 domain-containing protein</fullName>
    </recommendedName>
</protein>
<name>A0A6C0HJL1_9ZZZZ</name>
<evidence type="ECO:0000256" key="1">
    <source>
        <dbReference type="SAM" id="Coils"/>
    </source>
</evidence>
<reference evidence="3" key="1">
    <citation type="journal article" date="2020" name="Nature">
        <title>Giant virus diversity and host interactions through global metagenomics.</title>
        <authorList>
            <person name="Schulz F."/>
            <person name="Roux S."/>
            <person name="Paez-Espino D."/>
            <person name="Jungbluth S."/>
            <person name="Walsh D.A."/>
            <person name="Denef V.J."/>
            <person name="McMahon K.D."/>
            <person name="Konstantinidis K.T."/>
            <person name="Eloe-Fadrosh E.A."/>
            <person name="Kyrpides N.C."/>
            <person name="Woyke T."/>
        </authorList>
    </citation>
    <scope>NUCLEOTIDE SEQUENCE</scope>
    <source>
        <strain evidence="3">GVMAG-M-3300023184-120</strain>
    </source>
</reference>
<dbReference type="PROSITE" id="PS51688">
    <property type="entry name" value="ICA"/>
    <property type="match status" value="1"/>
</dbReference>
<dbReference type="InterPro" id="IPR030392">
    <property type="entry name" value="S74_ICA"/>
</dbReference>
<organism evidence="3">
    <name type="scientific">viral metagenome</name>
    <dbReference type="NCBI Taxonomy" id="1070528"/>
    <lineage>
        <taxon>unclassified sequences</taxon>
        <taxon>metagenomes</taxon>
        <taxon>organismal metagenomes</taxon>
    </lineage>
</organism>
<dbReference type="AlphaFoldDB" id="A0A6C0HJL1"/>
<sequence length="325" mass="36634">MSNPTASVDISNRTTTFPTPLNFTITKTNVNYGIHKDIHLWNTELDATPDTRFMKSEYGTWDCSNQSVTTSIVTYTPTSTAFYKATPDYCNFLISLNSTGGIVFQSLRIYAYVTFPEGTLSSRFSGLNGRSKFTLNIKDEAEASLVQFYTSLGDLYIHQAAGPGFEEDARFNQTYLFGPVSNSPCDIQILNTSYIAAARSYGTAKSQMRATVFLAYSDYRLKHNVETLNKTHTVDDIRVVKYTSDDNTPHFGVIAHELAEVYPELVKGEKDEEMLQSVSYIELIPLLINEVQTIKKELITLKKENEQLAEKIEQLEHDENLKKTA</sequence>
<keyword evidence="1" id="KW-0175">Coiled coil</keyword>
<dbReference type="EMBL" id="MN739966">
    <property type="protein sequence ID" value="QHT80193.1"/>
    <property type="molecule type" value="Genomic_DNA"/>
</dbReference>